<dbReference type="InterPro" id="IPR015943">
    <property type="entry name" value="WD40/YVTN_repeat-like_dom_sf"/>
</dbReference>
<gene>
    <name evidence="5" type="ORF">RHSIM_Rhsim06G0026000</name>
</gene>
<feature type="repeat" description="WD" evidence="3">
    <location>
        <begin position="13"/>
        <end position="54"/>
    </location>
</feature>
<dbReference type="PROSITE" id="PS50294">
    <property type="entry name" value="WD_REPEATS_REGION"/>
    <property type="match status" value="2"/>
</dbReference>
<organism evidence="5 6">
    <name type="scientific">Rhododendron simsii</name>
    <name type="common">Sims's rhododendron</name>
    <dbReference type="NCBI Taxonomy" id="118357"/>
    <lineage>
        <taxon>Eukaryota</taxon>
        <taxon>Viridiplantae</taxon>
        <taxon>Streptophyta</taxon>
        <taxon>Embryophyta</taxon>
        <taxon>Tracheophyta</taxon>
        <taxon>Spermatophyta</taxon>
        <taxon>Magnoliopsida</taxon>
        <taxon>eudicotyledons</taxon>
        <taxon>Gunneridae</taxon>
        <taxon>Pentapetalae</taxon>
        <taxon>asterids</taxon>
        <taxon>Ericales</taxon>
        <taxon>Ericaceae</taxon>
        <taxon>Ericoideae</taxon>
        <taxon>Rhodoreae</taxon>
        <taxon>Rhododendron</taxon>
    </lineage>
</organism>
<dbReference type="Proteomes" id="UP000626092">
    <property type="component" value="Unassembled WGS sequence"/>
</dbReference>
<feature type="region of interest" description="Disordered" evidence="4">
    <location>
        <begin position="146"/>
        <end position="173"/>
    </location>
</feature>
<dbReference type="InterPro" id="IPR019775">
    <property type="entry name" value="WD40_repeat_CS"/>
</dbReference>
<protein>
    <submittedName>
        <fullName evidence="5">Uncharacterized protein</fullName>
    </submittedName>
</protein>
<dbReference type="InterPro" id="IPR001680">
    <property type="entry name" value="WD40_rpt"/>
</dbReference>
<proteinExistence type="predicted"/>
<keyword evidence="2" id="KW-0677">Repeat</keyword>
<dbReference type="Gene3D" id="2.130.10.10">
    <property type="entry name" value="YVTN repeat-like/Quinoprotein amine dehydrogenase"/>
    <property type="match status" value="3"/>
</dbReference>
<dbReference type="PRINTS" id="PR00320">
    <property type="entry name" value="GPROTEINBRPT"/>
</dbReference>
<sequence length="473" mass="51881">MSKRPPPDPIAVLRGHRASVTDSCFHPYENLLFTGAADGELRIWNTLQHRTLSSSWVHSAAHGIICVATSPSIGSNKVISQGRDGTVKYWDIVEGSLSRTPSLTLHTNSYHFCKLSLVKKPSSCLRQGEGIKQGYDSEIREIAKAEALDDNSRMSQRNSVESSSTLEDNREDESQMSVFADVHVEGPQYVAMAGEQPSEVEIWDLNTAEKVVRLPQNASGGSLNQSTKARGMCMAVQAFSPSESQGFLSVLTGFEDGSMVWWDLRNPAVPVTSVKFHSDPVLSLCVDGSCSGGISGAADDKVVLFSLVQSTGSCVVKKEIGLERPGISAASIRPDCKIAATAGWDHRLNGPALDLNLEYDTIHHGEKIRWILFPISFSLSNEREVFPKTYGVSELQNKDDDNSVFEVEVEQKVFRNTRVRVYNYRKGNALAVLKYHHATCNAVSFSPDCKLMASSSEDTTVALWELYPPSTST</sequence>
<dbReference type="SMART" id="SM00320">
    <property type="entry name" value="WD40"/>
    <property type="match status" value="4"/>
</dbReference>
<evidence type="ECO:0000313" key="5">
    <source>
        <dbReference type="EMBL" id="KAF7140721.1"/>
    </source>
</evidence>
<comment type="caution">
    <text evidence="5">The sequence shown here is derived from an EMBL/GenBank/DDBJ whole genome shotgun (WGS) entry which is preliminary data.</text>
</comment>
<evidence type="ECO:0000313" key="6">
    <source>
        <dbReference type="Proteomes" id="UP000626092"/>
    </source>
</evidence>
<dbReference type="AlphaFoldDB" id="A0A834GTI5"/>
<keyword evidence="1 3" id="KW-0853">WD repeat</keyword>
<dbReference type="Pfam" id="PF00400">
    <property type="entry name" value="WD40"/>
    <property type="match status" value="2"/>
</dbReference>
<feature type="repeat" description="WD" evidence="3">
    <location>
        <begin position="57"/>
        <end position="100"/>
    </location>
</feature>
<evidence type="ECO:0000256" key="1">
    <source>
        <dbReference type="ARBA" id="ARBA00022574"/>
    </source>
</evidence>
<dbReference type="PROSITE" id="PS50082">
    <property type="entry name" value="WD_REPEATS_2"/>
    <property type="match status" value="3"/>
</dbReference>
<dbReference type="EMBL" id="WJXA01000006">
    <property type="protein sequence ID" value="KAF7140721.1"/>
    <property type="molecule type" value="Genomic_DNA"/>
</dbReference>
<dbReference type="SUPFAM" id="SSF50978">
    <property type="entry name" value="WD40 repeat-like"/>
    <property type="match status" value="1"/>
</dbReference>
<dbReference type="PANTHER" id="PTHR19854:SF1">
    <property type="entry name" value="GUANINE NUCLEOTIDE-BINDING PROTEIN SUBUNIT BETA-LIKE PROTEIN 1"/>
    <property type="match status" value="1"/>
</dbReference>
<evidence type="ECO:0000256" key="4">
    <source>
        <dbReference type="SAM" id="MobiDB-lite"/>
    </source>
</evidence>
<evidence type="ECO:0000256" key="2">
    <source>
        <dbReference type="ARBA" id="ARBA00022737"/>
    </source>
</evidence>
<feature type="repeat" description="WD" evidence="3">
    <location>
        <begin position="433"/>
        <end position="466"/>
    </location>
</feature>
<dbReference type="InterPro" id="IPR020472">
    <property type="entry name" value="WD40_PAC1"/>
</dbReference>
<dbReference type="InterPro" id="IPR036322">
    <property type="entry name" value="WD40_repeat_dom_sf"/>
</dbReference>
<accession>A0A834GTI5</accession>
<reference evidence="5" key="1">
    <citation type="submission" date="2019-11" db="EMBL/GenBank/DDBJ databases">
        <authorList>
            <person name="Liu Y."/>
            <person name="Hou J."/>
            <person name="Li T.-Q."/>
            <person name="Guan C.-H."/>
            <person name="Wu X."/>
            <person name="Wu H.-Z."/>
            <person name="Ling F."/>
            <person name="Zhang R."/>
            <person name="Shi X.-G."/>
            <person name="Ren J.-P."/>
            <person name="Chen E.-F."/>
            <person name="Sun J.-M."/>
        </authorList>
    </citation>
    <scope>NUCLEOTIDE SEQUENCE</scope>
    <source>
        <strain evidence="5">Adult_tree_wgs_1</strain>
        <tissue evidence="5">Leaves</tissue>
    </source>
</reference>
<dbReference type="PANTHER" id="PTHR19854">
    <property type="entry name" value="TRANSDUCIN BETA-LIKE 3"/>
    <property type="match status" value="1"/>
</dbReference>
<dbReference type="PROSITE" id="PS00678">
    <property type="entry name" value="WD_REPEATS_1"/>
    <property type="match status" value="1"/>
</dbReference>
<dbReference type="OrthoDB" id="7668193at2759"/>
<keyword evidence="6" id="KW-1185">Reference proteome</keyword>
<name>A0A834GTI5_RHOSS</name>
<evidence type="ECO:0000256" key="3">
    <source>
        <dbReference type="PROSITE-ProRule" id="PRU00221"/>
    </source>
</evidence>
<feature type="compositionally biased region" description="Polar residues" evidence="4">
    <location>
        <begin position="153"/>
        <end position="166"/>
    </location>
</feature>